<dbReference type="EMBL" id="SJPP01000001">
    <property type="protein sequence ID" value="TWU13724.1"/>
    <property type="molecule type" value="Genomic_DNA"/>
</dbReference>
<feature type="domain" description="Quinolinate phosphoribosyl transferase C-terminal" evidence="14">
    <location>
        <begin position="118"/>
        <end position="291"/>
    </location>
</feature>
<dbReference type="SUPFAM" id="SSF54675">
    <property type="entry name" value="Nicotinate/Quinolinate PRTase N-terminal domain-like"/>
    <property type="match status" value="1"/>
</dbReference>
<evidence type="ECO:0000256" key="4">
    <source>
        <dbReference type="ARBA" id="ARBA00011218"/>
    </source>
</evidence>
<dbReference type="Pfam" id="PF02749">
    <property type="entry name" value="QRPTase_N"/>
    <property type="match status" value="1"/>
</dbReference>
<dbReference type="Proteomes" id="UP000320735">
    <property type="component" value="Unassembled WGS sequence"/>
</dbReference>
<dbReference type="GO" id="GO:0034213">
    <property type="term" value="P:quinolinate catabolic process"/>
    <property type="evidence" value="ECO:0007669"/>
    <property type="project" value="TreeGrafter"/>
</dbReference>
<protein>
    <recommendedName>
        <fullName evidence="11">Probable nicotinate-nucleotide pyrophosphorylase [carboxylating]</fullName>
        <ecNumber evidence="5">2.4.2.19</ecNumber>
    </recommendedName>
    <alternativeName>
        <fullName evidence="9">Quinolinate phosphoribosyltransferase [decarboxylating]</fullName>
    </alternativeName>
</protein>
<feature type="binding site" evidence="13">
    <location>
        <position position="230"/>
    </location>
    <ligand>
        <name>substrate</name>
    </ligand>
</feature>
<dbReference type="Gene3D" id="3.20.20.70">
    <property type="entry name" value="Aldolase class I"/>
    <property type="match status" value="1"/>
</dbReference>
<evidence type="ECO:0000256" key="9">
    <source>
        <dbReference type="ARBA" id="ARBA00033102"/>
    </source>
</evidence>
<comment type="subunit">
    <text evidence="4">Hexamer formed by 3 homodimers.</text>
</comment>
<dbReference type="SUPFAM" id="SSF51690">
    <property type="entry name" value="Nicotinate/Quinolinate PRTase C-terminal domain-like"/>
    <property type="match status" value="1"/>
</dbReference>
<evidence type="ECO:0000259" key="14">
    <source>
        <dbReference type="Pfam" id="PF01729"/>
    </source>
</evidence>
<dbReference type="CDD" id="cd01572">
    <property type="entry name" value="QPRTase"/>
    <property type="match status" value="1"/>
</dbReference>
<keyword evidence="8 12" id="KW-0808">Transferase</keyword>
<gene>
    <name evidence="16" type="primary">nadC</name>
    <name evidence="16" type="ORF">CA54_25590</name>
</gene>
<evidence type="ECO:0000256" key="7">
    <source>
        <dbReference type="ARBA" id="ARBA00022676"/>
    </source>
</evidence>
<feature type="binding site" evidence="13">
    <location>
        <position position="173"/>
    </location>
    <ligand>
        <name>substrate</name>
    </ligand>
</feature>
<keyword evidence="6" id="KW-0662">Pyridine nucleotide biosynthesis</keyword>
<dbReference type="InterPro" id="IPR022412">
    <property type="entry name" value="Quinolinate_PRibosylTrfase_N"/>
</dbReference>
<dbReference type="FunFam" id="3.90.1170.20:FF:000001">
    <property type="entry name" value="Nicotinate-nucleotide diphosphorylase (Carboxylating)"/>
    <property type="match status" value="1"/>
</dbReference>
<evidence type="ECO:0000256" key="3">
    <source>
        <dbReference type="ARBA" id="ARBA00009400"/>
    </source>
</evidence>
<feature type="binding site" evidence="13">
    <location>
        <position position="163"/>
    </location>
    <ligand>
        <name>substrate</name>
    </ligand>
</feature>
<dbReference type="PANTHER" id="PTHR32179">
    <property type="entry name" value="NICOTINATE-NUCLEOTIDE PYROPHOSPHORYLASE [CARBOXYLATING]"/>
    <property type="match status" value="1"/>
</dbReference>
<feature type="binding site" evidence="13">
    <location>
        <begin position="256"/>
        <end position="258"/>
    </location>
    <ligand>
        <name>substrate</name>
    </ligand>
</feature>
<reference evidence="16 17" key="1">
    <citation type="submission" date="2019-02" db="EMBL/GenBank/DDBJ databases">
        <title>Deep-cultivation of Planctomycetes and their phenomic and genomic characterization uncovers novel biology.</title>
        <authorList>
            <person name="Wiegand S."/>
            <person name="Jogler M."/>
            <person name="Boedeker C."/>
            <person name="Pinto D."/>
            <person name="Vollmers J."/>
            <person name="Rivas-Marin E."/>
            <person name="Kohn T."/>
            <person name="Peeters S.H."/>
            <person name="Heuer A."/>
            <person name="Rast P."/>
            <person name="Oberbeckmann S."/>
            <person name="Bunk B."/>
            <person name="Jeske O."/>
            <person name="Meyerdierks A."/>
            <person name="Storesund J.E."/>
            <person name="Kallscheuer N."/>
            <person name="Luecker S."/>
            <person name="Lage O.M."/>
            <person name="Pohl T."/>
            <person name="Merkel B.J."/>
            <person name="Hornburger P."/>
            <person name="Mueller R.-W."/>
            <person name="Bruemmer F."/>
            <person name="Labrenz M."/>
            <person name="Spormann A.M."/>
            <person name="Op Den Camp H."/>
            <person name="Overmann J."/>
            <person name="Amann R."/>
            <person name="Jetten M.S.M."/>
            <person name="Mascher T."/>
            <person name="Medema M.H."/>
            <person name="Devos D.P."/>
            <person name="Kaster A.-K."/>
            <person name="Ovreas L."/>
            <person name="Rohde M."/>
            <person name="Galperin M.Y."/>
            <person name="Jogler C."/>
        </authorList>
    </citation>
    <scope>NUCLEOTIDE SEQUENCE [LARGE SCALE GENOMIC DNA]</scope>
    <source>
        <strain evidence="16 17">CA54</strain>
    </source>
</reference>
<evidence type="ECO:0000256" key="12">
    <source>
        <dbReference type="PIRNR" id="PIRNR006250"/>
    </source>
</evidence>
<keyword evidence="7 12" id="KW-0328">Glycosyltransferase</keyword>
<accession>A0A5C6BSN4</accession>
<dbReference type="InterPro" id="IPR013785">
    <property type="entry name" value="Aldolase_TIM"/>
</dbReference>
<feature type="domain" description="Quinolinate phosphoribosyl transferase N-terminal" evidence="15">
    <location>
        <begin position="31"/>
        <end position="116"/>
    </location>
</feature>
<evidence type="ECO:0000256" key="11">
    <source>
        <dbReference type="ARBA" id="ARBA00069173"/>
    </source>
</evidence>
<dbReference type="Pfam" id="PF01729">
    <property type="entry name" value="QRPTase_C"/>
    <property type="match status" value="1"/>
</dbReference>
<dbReference type="FunFam" id="3.20.20.70:FF:000030">
    <property type="entry name" value="Nicotinate-nucleotide pyrophosphorylase, carboxylating"/>
    <property type="match status" value="1"/>
</dbReference>
<dbReference type="PANTHER" id="PTHR32179:SF3">
    <property type="entry name" value="NICOTINATE-NUCLEOTIDE PYROPHOSPHORYLASE [CARBOXYLATING]"/>
    <property type="match status" value="1"/>
</dbReference>
<evidence type="ECO:0000256" key="5">
    <source>
        <dbReference type="ARBA" id="ARBA00011944"/>
    </source>
</evidence>
<name>A0A5C6BSN4_9PLAN</name>
<comment type="function">
    <text evidence="1">Involved in the catabolism of quinolinic acid (QA).</text>
</comment>
<dbReference type="NCBIfam" id="TIGR00078">
    <property type="entry name" value="nadC"/>
    <property type="match status" value="1"/>
</dbReference>
<dbReference type="Gene3D" id="3.90.1170.20">
    <property type="entry name" value="Quinolinate phosphoribosyl transferase, N-terminal domain"/>
    <property type="match status" value="1"/>
</dbReference>
<dbReference type="InterPro" id="IPR004393">
    <property type="entry name" value="NadC"/>
</dbReference>
<evidence type="ECO:0000256" key="1">
    <source>
        <dbReference type="ARBA" id="ARBA00003237"/>
    </source>
</evidence>
<evidence type="ECO:0000313" key="16">
    <source>
        <dbReference type="EMBL" id="TWU13724.1"/>
    </source>
</evidence>
<organism evidence="16 17">
    <name type="scientific">Symmachiella macrocystis</name>
    <dbReference type="NCBI Taxonomy" id="2527985"/>
    <lineage>
        <taxon>Bacteria</taxon>
        <taxon>Pseudomonadati</taxon>
        <taxon>Planctomycetota</taxon>
        <taxon>Planctomycetia</taxon>
        <taxon>Planctomycetales</taxon>
        <taxon>Planctomycetaceae</taxon>
        <taxon>Symmachiella</taxon>
    </lineage>
</organism>
<sequence>MNVPVFDDHARANARQLLEMALREDLEDAGDLTSRALIDEQQREHVSVVVREPGIVAGLPIVDMVFEQLGSDVDVRRLVEDGTAVEAGVTVAEIRGPLRTLLTGERTALNFLTHLSGIATLTHRYVAAATGTAAQILDTRKTLPGWRHLQKYAVRAGGGTNHRIGLYDGVLIKDNHLAGWAVSQQAQTIAAAIQTARASVKPGISIEVEVDTLEQLQDALDGPPDIVLLDNMSCDTLRRAVELRNQRQPSVQLEASGGVTLETVAQIAATGVERISIGALTHSAIALDLAFDWSGQ</sequence>
<evidence type="ECO:0000256" key="8">
    <source>
        <dbReference type="ARBA" id="ARBA00022679"/>
    </source>
</evidence>
<comment type="similarity">
    <text evidence="3 12">Belongs to the NadC/ModD family.</text>
</comment>
<dbReference type="InterPro" id="IPR002638">
    <property type="entry name" value="Quinolinate_PRibosylTrfase_C"/>
</dbReference>
<dbReference type="InterPro" id="IPR036068">
    <property type="entry name" value="Nicotinate_pribotase-like_C"/>
</dbReference>
<keyword evidence="17" id="KW-1185">Reference proteome</keyword>
<feature type="binding site" evidence="13">
    <location>
        <position position="209"/>
    </location>
    <ligand>
        <name>substrate</name>
    </ligand>
</feature>
<dbReference type="InterPro" id="IPR027277">
    <property type="entry name" value="NadC/ModD"/>
</dbReference>
<dbReference type="PIRSF" id="PIRSF006250">
    <property type="entry name" value="NadC_ModD"/>
    <property type="match status" value="1"/>
</dbReference>
<evidence type="ECO:0000256" key="2">
    <source>
        <dbReference type="ARBA" id="ARBA00004893"/>
    </source>
</evidence>
<evidence type="ECO:0000256" key="6">
    <source>
        <dbReference type="ARBA" id="ARBA00022642"/>
    </source>
</evidence>
<comment type="pathway">
    <text evidence="2">Cofactor biosynthesis; NAD(+) biosynthesis; nicotinate D-ribonucleotide from quinolinate: step 1/1.</text>
</comment>
<comment type="caution">
    <text evidence="16">The sequence shown here is derived from an EMBL/GenBank/DDBJ whole genome shotgun (WGS) entry which is preliminary data.</text>
</comment>
<evidence type="ECO:0000256" key="13">
    <source>
        <dbReference type="PIRSR" id="PIRSR006250-1"/>
    </source>
</evidence>
<dbReference type="UniPathway" id="UPA00253">
    <property type="reaction ID" value="UER00331"/>
</dbReference>
<evidence type="ECO:0000259" key="15">
    <source>
        <dbReference type="Pfam" id="PF02749"/>
    </source>
</evidence>
<dbReference type="RefSeq" id="WP_231963042.1">
    <property type="nucleotide sequence ID" value="NZ_SJPP01000001.1"/>
</dbReference>
<dbReference type="GO" id="GO:0004514">
    <property type="term" value="F:nicotinate-nucleotide diphosphorylase (carboxylating) activity"/>
    <property type="evidence" value="ECO:0007669"/>
    <property type="project" value="UniProtKB-EC"/>
</dbReference>
<proteinExistence type="inferred from homology"/>
<dbReference type="EC" id="2.4.2.19" evidence="5"/>
<evidence type="ECO:0000313" key="17">
    <source>
        <dbReference type="Proteomes" id="UP000320735"/>
    </source>
</evidence>
<evidence type="ECO:0000256" key="10">
    <source>
        <dbReference type="ARBA" id="ARBA00047445"/>
    </source>
</evidence>
<dbReference type="InterPro" id="IPR037128">
    <property type="entry name" value="Quinolinate_PRibosylTase_N_sf"/>
</dbReference>
<feature type="binding site" evidence="13">
    <location>
        <position position="106"/>
    </location>
    <ligand>
        <name>substrate</name>
    </ligand>
</feature>
<comment type="catalytic activity">
    <reaction evidence="10">
        <text>nicotinate beta-D-ribonucleotide + CO2 + diphosphate = quinolinate + 5-phospho-alpha-D-ribose 1-diphosphate + 2 H(+)</text>
        <dbReference type="Rhea" id="RHEA:12733"/>
        <dbReference type="ChEBI" id="CHEBI:15378"/>
        <dbReference type="ChEBI" id="CHEBI:16526"/>
        <dbReference type="ChEBI" id="CHEBI:29959"/>
        <dbReference type="ChEBI" id="CHEBI:33019"/>
        <dbReference type="ChEBI" id="CHEBI:57502"/>
        <dbReference type="ChEBI" id="CHEBI:58017"/>
        <dbReference type="EC" id="2.4.2.19"/>
    </reaction>
</comment>
<dbReference type="GO" id="GO:0009435">
    <property type="term" value="P:NAD+ biosynthetic process"/>
    <property type="evidence" value="ECO:0007669"/>
    <property type="project" value="UniProtKB-UniPathway"/>
</dbReference>
<dbReference type="AlphaFoldDB" id="A0A5C6BSN4"/>
<dbReference type="GO" id="GO:0005737">
    <property type="term" value="C:cytoplasm"/>
    <property type="evidence" value="ECO:0007669"/>
    <property type="project" value="TreeGrafter"/>
</dbReference>
<feature type="binding site" evidence="13">
    <location>
        <begin position="277"/>
        <end position="279"/>
    </location>
    <ligand>
        <name>substrate</name>
    </ligand>
</feature>
<feature type="binding site" evidence="13">
    <location>
        <begin position="139"/>
        <end position="141"/>
    </location>
    <ligand>
        <name>substrate</name>
    </ligand>
</feature>